<dbReference type="Gene3D" id="3.40.50.2000">
    <property type="entry name" value="Glycogen Phosphorylase B"/>
    <property type="match status" value="1"/>
</dbReference>
<evidence type="ECO:0008006" key="2">
    <source>
        <dbReference type="Google" id="ProtNLM"/>
    </source>
</evidence>
<evidence type="ECO:0000313" key="1">
    <source>
        <dbReference type="EMBL" id="SVB42308.1"/>
    </source>
</evidence>
<proteinExistence type="predicted"/>
<dbReference type="SUPFAM" id="SSF53756">
    <property type="entry name" value="UDP-Glycosyltransferase/glycogen phosphorylase"/>
    <property type="match status" value="1"/>
</dbReference>
<protein>
    <recommendedName>
        <fullName evidence="2">Glycosyltransferase subfamily 4-like N-terminal domain-containing protein</fullName>
    </recommendedName>
</protein>
<gene>
    <name evidence="1" type="ORF">METZ01_LOCUS195162</name>
</gene>
<dbReference type="EMBL" id="UINC01041269">
    <property type="protein sequence ID" value="SVB42308.1"/>
    <property type="molecule type" value="Genomic_DNA"/>
</dbReference>
<dbReference type="AlphaFoldDB" id="A0A382DVA6"/>
<feature type="non-terminal residue" evidence="1">
    <location>
        <position position="99"/>
    </location>
</feature>
<reference evidence="1" key="1">
    <citation type="submission" date="2018-05" db="EMBL/GenBank/DDBJ databases">
        <authorList>
            <person name="Lanie J.A."/>
            <person name="Ng W.-L."/>
            <person name="Kazmierczak K.M."/>
            <person name="Andrzejewski T.M."/>
            <person name="Davidsen T.M."/>
            <person name="Wayne K.J."/>
            <person name="Tettelin H."/>
            <person name="Glass J.I."/>
            <person name="Rusch D."/>
            <person name="Podicherti R."/>
            <person name="Tsui H.-C.T."/>
            <person name="Winkler M.E."/>
        </authorList>
    </citation>
    <scope>NUCLEOTIDE SEQUENCE</scope>
</reference>
<organism evidence="1">
    <name type="scientific">marine metagenome</name>
    <dbReference type="NCBI Taxonomy" id="408172"/>
    <lineage>
        <taxon>unclassified sequences</taxon>
        <taxon>metagenomes</taxon>
        <taxon>ecological metagenomes</taxon>
    </lineage>
</organism>
<name>A0A382DVA6_9ZZZZ</name>
<accession>A0A382DVA6</accession>
<sequence length="99" mass="11613">MYGRDWSKFKKWYVSFYCKKYIKSSNNPIIISATWELSEGLIKHKKKYSFSLITVLHGLEVTRLNSNKYDKSIPKFIQTIDHSDQVIAVSNYTKNEAIS</sequence>